<dbReference type="SMART" id="SM00393">
    <property type="entry name" value="R3H"/>
    <property type="match status" value="1"/>
</dbReference>
<dbReference type="InterPro" id="IPR036867">
    <property type="entry name" value="R3H_dom_sf"/>
</dbReference>
<dbReference type="InterPro" id="IPR014001">
    <property type="entry name" value="Helicase_ATP-bd"/>
</dbReference>
<keyword evidence="10" id="KW-0539">Nucleus</keyword>
<evidence type="ECO:0000256" key="2">
    <source>
        <dbReference type="ARBA" id="ARBA00004496"/>
    </source>
</evidence>
<dbReference type="SMART" id="SM00487">
    <property type="entry name" value="DEXDc"/>
    <property type="match status" value="1"/>
</dbReference>
<reference evidence="14" key="1">
    <citation type="journal article" date="2021" name="Cell">
        <title>Tracing the genetic footprints of vertebrate landing in non-teleost ray-finned fishes.</title>
        <authorList>
            <person name="Bi X."/>
            <person name="Wang K."/>
            <person name="Yang L."/>
            <person name="Pan H."/>
            <person name="Jiang H."/>
            <person name="Wei Q."/>
            <person name="Fang M."/>
            <person name="Yu H."/>
            <person name="Zhu C."/>
            <person name="Cai Y."/>
            <person name="He Y."/>
            <person name="Gan X."/>
            <person name="Zeng H."/>
            <person name="Yu D."/>
            <person name="Zhu Y."/>
            <person name="Jiang H."/>
            <person name="Qiu Q."/>
            <person name="Yang H."/>
            <person name="Zhang Y.E."/>
            <person name="Wang W."/>
            <person name="Zhu M."/>
            <person name="He S."/>
            <person name="Zhang G."/>
        </authorList>
    </citation>
    <scope>NUCLEOTIDE SEQUENCE</scope>
    <source>
        <strain evidence="14">Bchr_001</strain>
    </source>
</reference>
<feature type="non-terminal residue" evidence="14">
    <location>
        <position position="1"/>
    </location>
</feature>
<dbReference type="Proteomes" id="UP001166052">
    <property type="component" value="Unassembled WGS sequence"/>
</dbReference>
<dbReference type="SMART" id="SM00382">
    <property type="entry name" value="AAA"/>
    <property type="match status" value="1"/>
</dbReference>
<evidence type="ECO:0000256" key="7">
    <source>
        <dbReference type="ARBA" id="ARBA00022801"/>
    </source>
</evidence>
<feature type="compositionally biased region" description="Basic and acidic residues" evidence="12">
    <location>
        <begin position="896"/>
        <end position="906"/>
    </location>
</feature>
<comment type="catalytic activity">
    <reaction evidence="11">
        <text>ATP + H2O = ADP + phosphate + H(+)</text>
        <dbReference type="Rhea" id="RHEA:13065"/>
        <dbReference type="ChEBI" id="CHEBI:15377"/>
        <dbReference type="ChEBI" id="CHEBI:15378"/>
        <dbReference type="ChEBI" id="CHEBI:30616"/>
        <dbReference type="ChEBI" id="CHEBI:43474"/>
        <dbReference type="ChEBI" id="CHEBI:456216"/>
        <dbReference type="EC" id="3.6.4.12"/>
    </reaction>
    <physiologicalReaction direction="left-to-right" evidence="11">
        <dbReference type="Rhea" id="RHEA:13066"/>
    </physiologicalReaction>
</comment>
<dbReference type="CDD" id="cd18044">
    <property type="entry name" value="DEXXQc_SMUBP2"/>
    <property type="match status" value="1"/>
</dbReference>
<dbReference type="InterPro" id="IPR048761">
    <property type="entry name" value="SMUBP-2_HCS1_1B"/>
</dbReference>
<dbReference type="CDD" id="cd18808">
    <property type="entry name" value="SF1_C_Upf1"/>
    <property type="match status" value="1"/>
</dbReference>
<evidence type="ECO:0000256" key="12">
    <source>
        <dbReference type="SAM" id="MobiDB-lite"/>
    </source>
</evidence>
<dbReference type="InterPro" id="IPR034072">
    <property type="entry name" value="R3H_Smubp-2"/>
</dbReference>
<dbReference type="InterPro" id="IPR003593">
    <property type="entry name" value="AAA+_ATPase"/>
</dbReference>
<feature type="domain" description="R3H" evidence="13">
    <location>
        <begin position="676"/>
        <end position="740"/>
    </location>
</feature>
<dbReference type="CDD" id="cd02641">
    <property type="entry name" value="R3H_Smubp-2_like"/>
    <property type="match status" value="1"/>
</dbReference>
<dbReference type="Pfam" id="PF13086">
    <property type="entry name" value="AAA_11"/>
    <property type="match status" value="1"/>
</dbReference>
<evidence type="ECO:0000256" key="10">
    <source>
        <dbReference type="ARBA" id="ARBA00023242"/>
    </source>
</evidence>
<dbReference type="SUPFAM" id="SSF52540">
    <property type="entry name" value="P-loop containing nucleoside triphosphate hydrolases"/>
    <property type="match status" value="1"/>
</dbReference>
<evidence type="ECO:0000259" key="13">
    <source>
        <dbReference type="PROSITE" id="PS51061"/>
    </source>
</evidence>
<keyword evidence="6" id="KW-0547">Nucleotide-binding</keyword>
<organism evidence="14 15">
    <name type="scientific">Polypterus senegalus</name>
    <name type="common">Senegal bichir</name>
    <dbReference type="NCBI Taxonomy" id="55291"/>
    <lineage>
        <taxon>Eukaryota</taxon>
        <taxon>Metazoa</taxon>
        <taxon>Chordata</taxon>
        <taxon>Craniata</taxon>
        <taxon>Vertebrata</taxon>
        <taxon>Euteleostomi</taxon>
        <taxon>Actinopterygii</taxon>
        <taxon>Polypteriformes</taxon>
        <taxon>Polypteridae</taxon>
        <taxon>Polypterus</taxon>
    </lineage>
</organism>
<comment type="caution">
    <text evidence="14">The sequence shown here is derived from an EMBL/GenBank/DDBJ whole genome shotgun (WGS) entry which is preliminary data.</text>
</comment>
<keyword evidence="15" id="KW-1185">Reference proteome</keyword>
<comment type="similarity">
    <text evidence="3">Belongs to the DNA2/NAM7 helicase family.</text>
</comment>
<evidence type="ECO:0000256" key="4">
    <source>
        <dbReference type="ARBA" id="ARBA00012551"/>
    </source>
</evidence>
<evidence type="ECO:0000256" key="6">
    <source>
        <dbReference type="ARBA" id="ARBA00022741"/>
    </source>
</evidence>
<dbReference type="Pfam" id="PF01424">
    <property type="entry name" value="R3H"/>
    <property type="match status" value="1"/>
</dbReference>
<dbReference type="InterPro" id="IPR001374">
    <property type="entry name" value="R3H_dom"/>
</dbReference>
<protein>
    <recommendedName>
        <fullName evidence="4">DNA helicase</fullName>
        <ecNumber evidence="4">3.6.4.12</ecNumber>
    </recommendedName>
</protein>
<evidence type="ECO:0000256" key="1">
    <source>
        <dbReference type="ARBA" id="ARBA00004123"/>
    </source>
</evidence>
<evidence type="ECO:0000256" key="3">
    <source>
        <dbReference type="ARBA" id="ARBA00007913"/>
    </source>
</evidence>
<comment type="subcellular location">
    <subcellularLocation>
        <location evidence="2">Cytoplasm</location>
    </subcellularLocation>
    <subcellularLocation>
        <location evidence="1">Nucleus</location>
    </subcellularLocation>
</comment>
<dbReference type="InterPro" id="IPR041679">
    <property type="entry name" value="DNA2/NAM7-like_C"/>
</dbReference>
<dbReference type="EC" id="3.6.4.12" evidence="4"/>
<dbReference type="EMBL" id="JAAWVN010006715">
    <property type="protein sequence ID" value="MBN3290158.1"/>
    <property type="molecule type" value="Genomic_DNA"/>
</dbReference>
<dbReference type="SUPFAM" id="SSF82708">
    <property type="entry name" value="R3H domain"/>
    <property type="match status" value="1"/>
</dbReference>
<evidence type="ECO:0000256" key="11">
    <source>
        <dbReference type="ARBA" id="ARBA00048432"/>
    </source>
</evidence>
<evidence type="ECO:0000313" key="15">
    <source>
        <dbReference type="Proteomes" id="UP001166052"/>
    </source>
</evidence>
<keyword evidence="5" id="KW-0963">Cytoplasm</keyword>
<dbReference type="PROSITE" id="PS51061">
    <property type="entry name" value="R3H"/>
    <property type="match status" value="1"/>
</dbReference>
<dbReference type="Pfam" id="PF13087">
    <property type="entry name" value="AAA_12"/>
    <property type="match status" value="1"/>
</dbReference>
<keyword evidence="8" id="KW-0347">Helicase</keyword>
<dbReference type="Pfam" id="PF21138">
    <property type="entry name" value="SMUBP-2_HCS1_1B"/>
    <property type="match status" value="1"/>
</dbReference>
<dbReference type="PANTHER" id="PTHR43788:SF8">
    <property type="entry name" value="DNA-BINDING PROTEIN SMUBP-2"/>
    <property type="match status" value="1"/>
</dbReference>
<feature type="region of interest" description="Disordered" evidence="12">
    <location>
        <begin position="896"/>
        <end position="916"/>
    </location>
</feature>
<dbReference type="InterPro" id="IPR047187">
    <property type="entry name" value="SF1_C_Upf1"/>
</dbReference>
<dbReference type="Gene3D" id="2.40.30.270">
    <property type="match status" value="1"/>
</dbReference>
<dbReference type="InterPro" id="IPR050534">
    <property type="entry name" value="Coronavir_polyprotein_1ab"/>
</dbReference>
<feature type="region of interest" description="Disordered" evidence="12">
    <location>
        <begin position="625"/>
        <end position="659"/>
    </location>
</feature>
<evidence type="ECO:0000256" key="8">
    <source>
        <dbReference type="ARBA" id="ARBA00022806"/>
    </source>
</evidence>
<dbReference type="NCBIfam" id="TIGR00376">
    <property type="entry name" value="IGHMBP2 family helicase"/>
    <property type="match status" value="1"/>
</dbReference>
<gene>
    <name evidence="14" type="primary">Ighmbp2</name>
    <name evidence="14" type="ORF">GTO92_0000629</name>
</gene>
<accession>A0ABS2YW80</accession>
<dbReference type="PANTHER" id="PTHR43788">
    <property type="entry name" value="DNA2/NAM7 HELICASE FAMILY MEMBER"/>
    <property type="match status" value="1"/>
</dbReference>
<name>A0ABS2YW80_POLSE</name>
<feature type="non-terminal residue" evidence="14">
    <location>
        <position position="916"/>
    </location>
</feature>
<dbReference type="InterPro" id="IPR041677">
    <property type="entry name" value="DNA2/NAM7_AAA_11"/>
</dbReference>
<dbReference type="InterPro" id="IPR027417">
    <property type="entry name" value="P-loop_NTPase"/>
</dbReference>
<evidence type="ECO:0000313" key="14">
    <source>
        <dbReference type="EMBL" id="MBN3290158.1"/>
    </source>
</evidence>
<proteinExistence type="inferred from homology"/>
<evidence type="ECO:0000256" key="9">
    <source>
        <dbReference type="ARBA" id="ARBA00022840"/>
    </source>
</evidence>
<dbReference type="InterPro" id="IPR004483">
    <property type="entry name" value="SMUBP-2/Hcs1-like"/>
</dbReference>
<sequence length="916" mass="101934">MKLQASSQRTGLYGRLLVTFEPRKYEATAVLPSNGFTPGDILGLYSSEGISPSFQLATGVVTRVTVSSISVAFDESSDSLDLDREGPYNLLKLSNDVTYKRIKNALNSLKQYHGGNAAHLIGVLFGSSEPSLSQDQRQLNFYNSSLDESQKAAVEFAMSQRELAIIHGPPGTGKTTTVVEIVLQAVKKGMKILCCAPSNVAVDNLVERLAKNKVKVLRLGHPARLLESIQKHCLDAVLAHSDSTQIIKDIRTDIDQAFAKMKKVQVKCEKSHLYGEIKSLRKELRQREESSITQILKGADVILATNTGASDDGQLKLLPEDYFDLVVIDECTQALEGSCWIPLLKAPKCLLAGDHKQLPPTIKSHNAAAKGLSVSLMERLIEKYGDKVVKMLTVQYRMNQAIMKWASEEMYGGRLLAHSSVEAHLLKDLPGVSIIEETSLPLLLIDTAGCGLFEQDVEDEQSKGNQGEADIVSLHVEALIKAGVKAKDIAVITPYNLQVDMIKERLGQKYSDLEIKSVDGFQGREKEVVVLSLVRSNRKGDVGFLAENRRINVAVTRARRHLAVVCDSRTICHHSFLKSLVDYMTNHGEVRTAFEYLEDIVPQNYSHDPTQEQKKEPMMNKDLLGQQGKSSQRSLNEGDKGKAKKREKNAKSNKFNDKNNYITDKLSKTTECLEIRDNYAELKAKILEFINQPHEEKLDFPPSLNSHDRLLVHQISEELGLNHESKGEGKDRYITVSKNINLRMEQCTEGKEKETEPLSKAMIDENVQAEIPCTLKSSTQTDLKALHFERLQREQQIVKPNQEVKPAMQIKCSKKIKNTEKGKASNKGGPVETALADADFDELIAAVVKADSVHGCGDKAKRQARIRISREGVVYAGSGTKDKSLDPVKKVHLQRKLDKKLDDLSSQRKPKKKDKD</sequence>
<evidence type="ECO:0000256" key="5">
    <source>
        <dbReference type="ARBA" id="ARBA00022490"/>
    </source>
</evidence>
<keyword evidence="7" id="KW-0378">Hydrolase</keyword>
<dbReference type="Gene3D" id="3.30.1370.50">
    <property type="entry name" value="R3H-like domain"/>
    <property type="match status" value="1"/>
</dbReference>
<dbReference type="Gene3D" id="3.40.50.300">
    <property type="entry name" value="P-loop containing nucleotide triphosphate hydrolases"/>
    <property type="match status" value="2"/>
</dbReference>
<keyword evidence="9" id="KW-0067">ATP-binding</keyword>